<gene>
    <name evidence="3" type="ORF">IDJ75_00530</name>
</gene>
<dbReference type="InterPro" id="IPR050807">
    <property type="entry name" value="TransReg_Diox_bact_type"/>
</dbReference>
<dbReference type="EMBL" id="JACWMW010000001">
    <property type="protein sequence ID" value="MBD1383747.1"/>
    <property type="molecule type" value="Genomic_DNA"/>
</dbReference>
<evidence type="ECO:0000313" key="3">
    <source>
        <dbReference type="EMBL" id="MBD1383747.1"/>
    </source>
</evidence>
<dbReference type="InterPro" id="IPR010982">
    <property type="entry name" value="Lambda_DNA-bd_dom_sf"/>
</dbReference>
<reference evidence="3 4" key="1">
    <citation type="submission" date="2020-09" db="EMBL/GenBank/DDBJ databases">
        <title>Novel species of Mucilaginibacter isolated from a glacier on the Tibetan Plateau.</title>
        <authorList>
            <person name="Liu Q."/>
            <person name="Xin Y.-H."/>
        </authorList>
    </citation>
    <scope>NUCLEOTIDE SEQUENCE [LARGE SCALE GENOMIC DNA]</scope>
    <source>
        <strain evidence="3 4">CGMCC 1.13878</strain>
    </source>
</reference>
<dbReference type="InterPro" id="IPR001387">
    <property type="entry name" value="Cro/C1-type_HTH"/>
</dbReference>
<dbReference type="SMART" id="SM00530">
    <property type="entry name" value="HTH_XRE"/>
    <property type="match status" value="1"/>
</dbReference>
<dbReference type="Pfam" id="PF13560">
    <property type="entry name" value="HTH_31"/>
    <property type="match status" value="1"/>
</dbReference>
<sequence>MRHFRCVINIKNDEVIKAFGRRLRDLRISTGLSQEQLANEAEIPLSQVGRIERGEINPTLSSINVLAKALKIEIKELF</sequence>
<dbReference type="PANTHER" id="PTHR46797:SF1">
    <property type="entry name" value="METHYLPHOSPHONATE SYNTHASE"/>
    <property type="match status" value="1"/>
</dbReference>
<accession>A0ABR7X1V5</accession>
<comment type="caution">
    <text evidence="3">The sequence shown here is derived from an EMBL/GenBank/DDBJ whole genome shotgun (WGS) entry which is preliminary data.</text>
</comment>
<organism evidence="3 4">
    <name type="scientific">Mucilaginibacter rigui</name>
    <dbReference type="NCBI Taxonomy" id="534635"/>
    <lineage>
        <taxon>Bacteria</taxon>
        <taxon>Pseudomonadati</taxon>
        <taxon>Bacteroidota</taxon>
        <taxon>Sphingobacteriia</taxon>
        <taxon>Sphingobacteriales</taxon>
        <taxon>Sphingobacteriaceae</taxon>
        <taxon>Mucilaginibacter</taxon>
    </lineage>
</organism>
<dbReference type="PANTHER" id="PTHR46797">
    <property type="entry name" value="HTH-TYPE TRANSCRIPTIONAL REGULATOR"/>
    <property type="match status" value="1"/>
</dbReference>
<dbReference type="Proteomes" id="UP000618754">
    <property type="component" value="Unassembled WGS sequence"/>
</dbReference>
<dbReference type="SUPFAM" id="SSF47413">
    <property type="entry name" value="lambda repressor-like DNA-binding domains"/>
    <property type="match status" value="1"/>
</dbReference>
<name>A0ABR7X1V5_9SPHI</name>
<evidence type="ECO:0000313" key="4">
    <source>
        <dbReference type="Proteomes" id="UP000618754"/>
    </source>
</evidence>
<feature type="domain" description="HTH cro/C1-type" evidence="2">
    <location>
        <begin position="23"/>
        <end position="77"/>
    </location>
</feature>
<evidence type="ECO:0000259" key="2">
    <source>
        <dbReference type="PROSITE" id="PS50943"/>
    </source>
</evidence>
<protein>
    <submittedName>
        <fullName evidence="3">Helix-turn-helix transcriptional regulator</fullName>
    </submittedName>
</protein>
<keyword evidence="4" id="KW-1185">Reference proteome</keyword>
<proteinExistence type="predicted"/>
<dbReference type="PROSITE" id="PS50943">
    <property type="entry name" value="HTH_CROC1"/>
    <property type="match status" value="1"/>
</dbReference>
<dbReference type="CDD" id="cd00093">
    <property type="entry name" value="HTH_XRE"/>
    <property type="match status" value="1"/>
</dbReference>
<dbReference type="Gene3D" id="1.10.260.40">
    <property type="entry name" value="lambda repressor-like DNA-binding domains"/>
    <property type="match status" value="1"/>
</dbReference>
<evidence type="ECO:0000256" key="1">
    <source>
        <dbReference type="ARBA" id="ARBA00023125"/>
    </source>
</evidence>
<keyword evidence="1" id="KW-0238">DNA-binding</keyword>